<keyword evidence="2" id="KW-1185">Reference proteome</keyword>
<reference evidence="1 2" key="1">
    <citation type="journal article" date="2018" name="Antonie Van Leeuwenhoek">
        <title>Larkinella terrae sp. nov., isolated from soil on Jeju Island, South Korea.</title>
        <authorList>
            <person name="Ten L.N."/>
            <person name="Jeon J."/>
            <person name="Park S.J."/>
            <person name="Park S."/>
            <person name="Lee S.Y."/>
            <person name="Kim M.K."/>
            <person name="Jung H.Y."/>
        </authorList>
    </citation>
    <scope>NUCLEOTIDE SEQUENCE [LARGE SCALE GENOMIC DNA]</scope>
    <source>
        <strain evidence="1 2">KCTC 52001</strain>
    </source>
</reference>
<sequence length="148" mass="16987">MNYSLPHSQPSLVQEDMGTNAPVIHQRIIAQLTTGLYPQFRSGAIPYEPLPEMMLGEYSSPTPDVILYDNALDQTRIIIEVCHTRGVKDDIQKVIRLIDGELYGIQEGFVYDYKTRHWFRYRLGDGSLTSESSFSDILQLDLNQFLYP</sequence>
<dbReference type="RefSeq" id="WP_154177561.1">
    <property type="nucleotide sequence ID" value="NZ_WJXZ01000014.1"/>
</dbReference>
<evidence type="ECO:0000313" key="1">
    <source>
        <dbReference type="EMBL" id="MRS64198.1"/>
    </source>
</evidence>
<accession>A0A7K0ERY7</accession>
<dbReference type="EMBL" id="WJXZ01000014">
    <property type="protein sequence ID" value="MRS64198.1"/>
    <property type="molecule type" value="Genomic_DNA"/>
</dbReference>
<organism evidence="1 2">
    <name type="scientific">Larkinella terrae</name>
    <dbReference type="NCBI Taxonomy" id="2025311"/>
    <lineage>
        <taxon>Bacteria</taxon>
        <taxon>Pseudomonadati</taxon>
        <taxon>Bacteroidota</taxon>
        <taxon>Cytophagia</taxon>
        <taxon>Cytophagales</taxon>
        <taxon>Spirosomataceae</taxon>
        <taxon>Larkinella</taxon>
    </lineage>
</organism>
<protein>
    <recommendedName>
        <fullName evidence="3">Uma2 family endonuclease</fullName>
    </recommendedName>
</protein>
<dbReference type="AlphaFoldDB" id="A0A7K0ERY7"/>
<dbReference type="Proteomes" id="UP000441754">
    <property type="component" value="Unassembled WGS sequence"/>
</dbReference>
<gene>
    <name evidence="1" type="ORF">GJJ30_23065</name>
</gene>
<proteinExistence type="predicted"/>
<dbReference type="OrthoDB" id="954297at2"/>
<evidence type="ECO:0000313" key="2">
    <source>
        <dbReference type="Proteomes" id="UP000441754"/>
    </source>
</evidence>
<evidence type="ECO:0008006" key="3">
    <source>
        <dbReference type="Google" id="ProtNLM"/>
    </source>
</evidence>
<dbReference type="Gene3D" id="3.90.1570.20">
    <property type="match status" value="1"/>
</dbReference>
<name>A0A7K0ERY7_9BACT</name>
<comment type="caution">
    <text evidence="1">The sequence shown here is derived from an EMBL/GenBank/DDBJ whole genome shotgun (WGS) entry which is preliminary data.</text>
</comment>